<dbReference type="InterPro" id="IPR002792">
    <property type="entry name" value="TRAM_dom"/>
</dbReference>
<accession>A0A2T1HNM1</accession>
<sequence length="423" mass="44525">MAERLLIERLGQRGDGVAATPHGLVYVPYALPGETVLAEVEGDRGRLLSVESPSPARVAAPCGLFGTCGGCAAQHLAPTDYEAWKTGQVAAVLRQAGLETEIRPLVHAHGAGRRRVVFHARRVETDGRSRIAVGFMAARSHALVPITACPLLVPELARAPEAALALAEACSKSAKPLDIQVTATLGGLDVDLRGHGPASPKLRSELVQLAERLDLARLTMHGDLIVGRRPAAVQIGRAEVELPPGGFLQATAAGEEALASLVLEALPKAKRVADLFAGVGPFALRIAERAAVHAVEGKAAAMLALSNAVRRTQGLKPLTVETRDLFRRPLMGPELKDYDAVVFDPPRAGAEAQARQLAASQVPTVVAVSCNPASFARDAAILAAGGYALTGVTPVDQFRYAAHVELVGVFQRPRTTRARRTLG</sequence>
<dbReference type="GO" id="GO:0070475">
    <property type="term" value="P:rRNA base methylation"/>
    <property type="evidence" value="ECO:0007669"/>
    <property type="project" value="TreeGrafter"/>
</dbReference>
<feature type="binding site" evidence="6">
    <location>
        <position position="344"/>
    </location>
    <ligand>
        <name>S-adenosyl-L-methionine</name>
        <dbReference type="ChEBI" id="CHEBI:59789"/>
    </ligand>
</feature>
<evidence type="ECO:0000256" key="1">
    <source>
        <dbReference type="ARBA" id="ARBA00022485"/>
    </source>
</evidence>
<dbReference type="PANTHER" id="PTHR11061">
    <property type="entry name" value="RNA M5U METHYLTRANSFERASE"/>
    <property type="match status" value="1"/>
</dbReference>
<proteinExistence type="inferred from homology"/>
<dbReference type="PROSITE" id="PS01230">
    <property type="entry name" value="TRMA_1"/>
    <property type="match status" value="1"/>
</dbReference>
<dbReference type="OrthoDB" id="9804590at2"/>
<evidence type="ECO:0000256" key="2">
    <source>
        <dbReference type="ARBA" id="ARBA00022603"/>
    </source>
</evidence>
<dbReference type="InterPro" id="IPR012340">
    <property type="entry name" value="NA-bd_OB-fold"/>
</dbReference>
<keyword evidence="3 6" id="KW-0808">Transferase</keyword>
<dbReference type="InterPro" id="IPR029063">
    <property type="entry name" value="SAM-dependent_MTases_sf"/>
</dbReference>
<keyword evidence="4 6" id="KW-0949">S-adenosyl-L-methionine</keyword>
<evidence type="ECO:0000256" key="3">
    <source>
        <dbReference type="ARBA" id="ARBA00022679"/>
    </source>
</evidence>
<dbReference type="InterPro" id="IPR030390">
    <property type="entry name" value="MeTrfase_TrmA_AS"/>
</dbReference>
<gene>
    <name evidence="9" type="ORF">SLNSH_20155</name>
</gene>
<keyword evidence="10" id="KW-1185">Reference proteome</keyword>
<dbReference type="SUPFAM" id="SSF53335">
    <property type="entry name" value="S-adenosyl-L-methionine-dependent methyltransferases"/>
    <property type="match status" value="1"/>
</dbReference>
<feature type="binding site" evidence="6">
    <location>
        <position position="276"/>
    </location>
    <ligand>
        <name>S-adenosyl-L-methionine</name>
        <dbReference type="ChEBI" id="CHEBI:59789"/>
    </ligand>
</feature>
<dbReference type="CDD" id="cd02440">
    <property type="entry name" value="AdoMet_MTases"/>
    <property type="match status" value="1"/>
</dbReference>
<keyword evidence="1" id="KW-0408">Iron</keyword>
<dbReference type="GO" id="GO:0051539">
    <property type="term" value="F:4 iron, 4 sulfur cluster binding"/>
    <property type="evidence" value="ECO:0007669"/>
    <property type="project" value="UniProtKB-KW"/>
</dbReference>
<protein>
    <submittedName>
        <fullName evidence="9">RNA methyltransferase</fullName>
    </submittedName>
</protein>
<comment type="caution">
    <text evidence="9">The sequence shown here is derived from an EMBL/GenBank/DDBJ whole genome shotgun (WGS) entry which is preliminary data.</text>
</comment>
<comment type="similarity">
    <text evidence="6">Belongs to the class I-like SAM-binding methyltransferase superfamily. RNA M5U methyltransferase family.</text>
</comment>
<dbReference type="RefSeq" id="WP_106339420.1">
    <property type="nucleotide sequence ID" value="NZ_PVZS01000030.1"/>
</dbReference>
<dbReference type="Gene3D" id="2.40.50.140">
    <property type="entry name" value="Nucleic acid-binding proteins"/>
    <property type="match status" value="1"/>
</dbReference>
<evidence type="ECO:0000256" key="4">
    <source>
        <dbReference type="ARBA" id="ARBA00022691"/>
    </source>
</evidence>
<evidence type="ECO:0000256" key="5">
    <source>
        <dbReference type="ARBA" id="ARBA00023014"/>
    </source>
</evidence>
<organism evidence="9 10">
    <name type="scientific">Alsobacter soli</name>
    <dbReference type="NCBI Taxonomy" id="2109933"/>
    <lineage>
        <taxon>Bacteria</taxon>
        <taxon>Pseudomonadati</taxon>
        <taxon>Pseudomonadota</taxon>
        <taxon>Alphaproteobacteria</taxon>
        <taxon>Hyphomicrobiales</taxon>
        <taxon>Alsobacteraceae</taxon>
        <taxon>Alsobacter</taxon>
    </lineage>
</organism>
<dbReference type="Pfam" id="PF05958">
    <property type="entry name" value="tRNA_U5-meth_tr"/>
    <property type="match status" value="1"/>
</dbReference>
<dbReference type="Gene3D" id="3.40.50.150">
    <property type="entry name" value="Vaccinia Virus protein VP39"/>
    <property type="match status" value="1"/>
</dbReference>
<feature type="binding site" evidence="6">
    <location>
        <position position="249"/>
    </location>
    <ligand>
        <name>S-adenosyl-L-methionine</name>
        <dbReference type="ChEBI" id="CHEBI:59789"/>
    </ligand>
</feature>
<keyword evidence="1" id="KW-0479">Metal-binding</keyword>
<dbReference type="PROSITE" id="PS51687">
    <property type="entry name" value="SAM_MT_RNA_M5U"/>
    <property type="match status" value="1"/>
</dbReference>
<feature type="binding site" evidence="6">
    <location>
        <position position="296"/>
    </location>
    <ligand>
        <name>S-adenosyl-L-methionine</name>
        <dbReference type="ChEBI" id="CHEBI:59789"/>
    </ligand>
</feature>
<evidence type="ECO:0000313" key="10">
    <source>
        <dbReference type="Proteomes" id="UP000239772"/>
    </source>
</evidence>
<dbReference type="Gene3D" id="2.40.50.1070">
    <property type="match status" value="1"/>
</dbReference>
<dbReference type="PROSITE" id="PS50926">
    <property type="entry name" value="TRAM"/>
    <property type="match status" value="1"/>
</dbReference>
<dbReference type="AlphaFoldDB" id="A0A2T1HNM1"/>
<evidence type="ECO:0000256" key="6">
    <source>
        <dbReference type="PROSITE-ProRule" id="PRU01024"/>
    </source>
</evidence>
<keyword evidence="1" id="KW-0004">4Fe-4S</keyword>
<dbReference type="SUPFAM" id="SSF50249">
    <property type="entry name" value="Nucleic acid-binding proteins"/>
    <property type="match status" value="1"/>
</dbReference>
<feature type="domain" description="TRAM" evidence="8">
    <location>
        <begin position="1"/>
        <end position="54"/>
    </location>
</feature>
<keyword evidence="5" id="KW-0411">Iron-sulfur</keyword>
<keyword evidence="2 6" id="KW-0489">Methyltransferase</keyword>
<dbReference type="GO" id="GO:0070041">
    <property type="term" value="F:rRNA (uridine-C5-)-methyltransferase activity"/>
    <property type="evidence" value="ECO:0007669"/>
    <property type="project" value="TreeGrafter"/>
</dbReference>
<reference evidence="10" key="1">
    <citation type="submission" date="2018-03" db="EMBL/GenBank/DDBJ databases">
        <authorList>
            <person name="Sun L."/>
            <person name="Liu H."/>
            <person name="Chen W."/>
            <person name="Huang K."/>
            <person name="Liu W."/>
            <person name="Gao X."/>
        </authorList>
    </citation>
    <scope>NUCLEOTIDE SEQUENCE [LARGE SCALE GENOMIC DNA]</scope>
    <source>
        <strain evidence="10">SH9</strain>
    </source>
</reference>
<evidence type="ECO:0000259" key="8">
    <source>
        <dbReference type="PROSITE" id="PS50926"/>
    </source>
</evidence>
<feature type="active site" evidence="7">
    <location>
        <position position="370"/>
    </location>
</feature>
<dbReference type="EMBL" id="PVZS01000030">
    <property type="protein sequence ID" value="PSC03201.1"/>
    <property type="molecule type" value="Genomic_DNA"/>
</dbReference>
<evidence type="ECO:0000256" key="7">
    <source>
        <dbReference type="PROSITE-ProRule" id="PRU10015"/>
    </source>
</evidence>
<dbReference type="Proteomes" id="UP000239772">
    <property type="component" value="Unassembled WGS sequence"/>
</dbReference>
<name>A0A2T1HNM1_9HYPH</name>
<dbReference type="PANTHER" id="PTHR11061:SF49">
    <property type="entry name" value="23S RRNA (URACIL(1939)-C(5))-METHYLTRANSFERASE RLMD"/>
    <property type="match status" value="1"/>
</dbReference>
<evidence type="ECO:0000313" key="9">
    <source>
        <dbReference type="EMBL" id="PSC03201.1"/>
    </source>
</evidence>
<dbReference type="InterPro" id="IPR010280">
    <property type="entry name" value="U5_MeTrfase_fam"/>
</dbReference>
<feature type="active site" description="Nucleophile" evidence="6">
    <location>
        <position position="370"/>
    </location>
</feature>